<dbReference type="InterPro" id="IPR002397">
    <property type="entry name" value="Cyt_P450_B"/>
</dbReference>
<dbReference type="PRINTS" id="PR00385">
    <property type="entry name" value="P450"/>
</dbReference>
<dbReference type="PRINTS" id="PR00359">
    <property type="entry name" value="BP450"/>
</dbReference>
<sequence>MTLPLTQRHQLFDPSPELAGLPAVSPLVFPSGATGWVVTSAQVGREFLADTRFSADRARAESPLPGFKSKPRPGDQQRRSFITMDPPEHTHYRKLLTGQFTVRRMKLLEPRIGQIVDDHLDSLARQDTPADLVAHFALPVPSLVICELLGVDYADRAEFQSFAKAFVNLTISDDERFAARVKAMTFLRNLVEHKRANPDDALLSGLIADSDLDDDELTAMTLLLLFAGHETTAAMLGLGTFALLRHPEQMSILRADPDLMPGAVDELMRYLSIIGPGIVRVATEDLTLGGAQIQAGQTVVLATPKANRGNELTDRPDELDVTRERTQHLAFGHGIHSCLGQQLARTEMRIGFRRLLDRFPNLALAVPADQVPLRTDMAIYGVHALPVTWAA</sequence>
<comment type="similarity">
    <text evidence="1 7">Belongs to the cytochrome P450 family.</text>
</comment>
<reference evidence="9 10" key="1">
    <citation type="submission" date="2019-03" db="EMBL/GenBank/DDBJ databases">
        <title>Genomic Encyclopedia of Type Strains, Phase IV (KMG-IV): sequencing the most valuable type-strain genomes for metagenomic binning, comparative biology and taxonomic classification.</title>
        <authorList>
            <person name="Goeker M."/>
        </authorList>
    </citation>
    <scope>NUCLEOTIDE SEQUENCE [LARGE SCALE GENOMIC DNA]</scope>
    <source>
        <strain evidence="9 10">DSM 45934</strain>
    </source>
</reference>
<evidence type="ECO:0000313" key="9">
    <source>
        <dbReference type="EMBL" id="TCO55190.1"/>
    </source>
</evidence>
<evidence type="ECO:0000256" key="4">
    <source>
        <dbReference type="ARBA" id="ARBA00023002"/>
    </source>
</evidence>
<evidence type="ECO:0000256" key="6">
    <source>
        <dbReference type="ARBA" id="ARBA00023033"/>
    </source>
</evidence>
<dbReference type="GO" id="GO:0020037">
    <property type="term" value="F:heme binding"/>
    <property type="evidence" value="ECO:0007669"/>
    <property type="project" value="InterPro"/>
</dbReference>
<evidence type="ECO:0000256" key="1">
    <source>
        <dbReference type="ARBA" id="ARBA00010617"/>
    </source>
</evidence>
<proteinExistence type="inferred from homology"/>
<dbReference type="Gene3D" id="1.10.630.10">
    <property type="entry name" value="Cytochrome P450"/>
    <property type="match status" value="1"/>
</dbReference>
<evidence type="ECO:0000256" key="8">
    <source>
        <dbReference type="SAM" id="MobiDB-lite"/>
    </source>
</evidence>
<evidence type="ECO:0000256" key="2">
    <source>
        <dbReference type="ARBA" id="ARBA00022617"/>
    </source>
</evidence>
<dbReference type="CDD" id="cd11030">
    <property type="entry name" value="CYP105-like"/>
    <property type="match status" value="1"/>
</dbReference>
<accession>A0A4V2S699</accession>
<dbReference type="RefSeq" id="WP_132122936.1">
    <property type="nucleotide sequence ID" value="NZ_SLWS01000008.1"/>
</dbReference>
<keyword evidence="10" id="KW-1185">Reference proteome</keyword>
<dbReference type="AlphaFoldDB" id="A0A4V2S699"/>
<dbReference type="GO" id="GO:0004497">
    <property type="term" value="F:monooxygenase activity"/>
    <property type="evidence" value="ECO:0007669"/>
    <property type="project" value="UniProtKB-KW"/>
</dbReference>
<keyword evidence="4 7" id="KW-0560">Oxidoreductase</keyword>
<dbReference type="FunFam" id="1.10.630.10:FF:000018">
    <property type="entry name" value="Cytochrome P450 monooxygenase"/>
    <property type="match status" value="1"/>
</dbReference>
<dbReference type="OrthoDB" id="3664945at2"/>
<gene>
    <name evidence="9" type="ORF">EV192_108480</name>
</gene>
<name>A0A4V2S699_9PSEU</name>
<keyword evidence="6 7" id="KW-0503">Monooxygenase</keyword>
<dbReference type="InterPro" id="IPR017972">
    <property type="entry name" value="Cyt_P450_CS"/>
</dbReference>
<evidence type="ECO:0000256" key="7">
    <source>
        <dbReference type="RuleBase" id="RU000461"/>
    </source>
</evidence>
<dbReference type="PANTHER" id="PTHR46696:SF1">
    <property type="entry name" value="CYTOCHROME P450 YJIB-RELATED"/>
    <property type="match status" value="1"/>
</dbReference>
<dbReference type="GO" id="GO:0005506">
    <property type="term" value="F:iron ion binding"/>
    <property type="evidence" value="ECO:0007669"/>
    <property type="project" value="InterPro"/>
</dbReference>
<comment type="caution">
    <text evidence="9">The sequence shown here is derived from an EMBL/GenBank/DDBJ whole genome shotgun (WGS) entry which is preliminary data.</text>
</comment>
<dbReference type="GO" id="GO:0016705">
    <property type="term" value="F:oxidoreductase activity, acting on paired donors, with incorporation or reduction of molecular oxygen"/>
    <property type="evidence" value="ECO:0007669"/>
    <property type="project" value="InterPro"/>
</dbReference>
<dbReference type="Pfam" id="PF00067">
    <property type="entry name" value="p450"/>
    <property type="match status" value="1"/>
</dbReference>
<organism evidence="9 10">
    <name type="scientific">Actinocrispum wychmicini</name>
    <dbReference type="NCBI Taxonomy" id="1213861"/>
    <lineage>
        <taxon>Bacteria</taxon>
        <taxon>Bacillati</taxon>
        <taxon>Actinomycetota</taxon>
        <taxon>Actinomycetes</taxon>
        <taxon>Pseudonocardiales</taxon>
        <taxon>Pseudonocardiaceae</taxon>
        <taxon>Actinocrispum</taxon>
    </lineage>
</organism>
<keyword evidence="2 7" id="KW-0349">Heme</keyword>
<dbReference type="InterPro" id="IPR036396">
    <property type="entry name" value="Cyt_P450_sf"/>
</dbReference>
<evidence type="ECO:0000256" key="3">
    <source>
        <dbReference type="ARBA" id="ARBA00022723"/>
    </source>
</evidence>
<dbReference type="Proteomes" id="UP000295680">
    <property type="component" value="Unassembled WGS sequence"/>
</dbReference>
<keyword evidence="5 7" id="KW-0408">Iron</keyword>
<feature type="region of interest" description="Disordered" evidence="8">
    <location>
        <begin position="59"/>
        <end position="84"/>
    </location>
</feature>
<evidence type="ECO:0000256" key="5">
    <source>
        <dbReference type="ARBA" id="ARBA00023004"/>
    </source>
</evidence>
<dbReference type="PANTHER" id="PTHR46696">
    <property type="entry name" value="P450, PUTATIVE (EUROFUNG)-RELATED"/>
    <property type="match status" value="1"/>
</dbReference>
<dbReference type="PROSITE" id="PS00086">
    <property type="entry name" value="CYTOCHROME_P450"/>
    <property type="match status" value="1"/>
</dbReference>
<dbReference type="InterPro" id="IPR001128">
    <property type="entry name" value="Cyt_P450"/>
</dbReference>
<evidence type="ECO:0000313" key="10">
    <source>
        <dbReference type="Proteomes" id="UP000295680"/>
    </source>
</evidence>
<protein>
    <submittedName>
        <fullName evidence="9">Cytochrome P450</fullName>
    </submittedName>
</protein>
<keyword evidence="3 7" id="KW-0479">Metal-binding</keyword>
<dbReference type="EMBL" id="SLWS01000008">
    <property type="protein sequence ID" value="TCO55190.1"/>
    <property type="molecule type" value="Genomic_DNA"/>
</dbReference>
<dbReference type="SUPFAM" id="SSF48264">
    <property type="entry name" value="Cytochrome P450"/>
    <property type="match status" value="1"/>
</dbReference>